<dbReference type="RefSeq" id="WP_149546228.1">
    <property type="nucleotide sequence ID" value="NZ_VTPS01000024.1"/>
</dbReference>
<dbReference type="NCBIfam" id="TIGR02605">
    <property type="entry name" value="CxxC_CxxC_SSSS"/>
    <property type="match status" value="1"/>
</dbReference>
<keyword evidence="3" id="KW-1185">Reference proteome</keyword>
<dbReference type="InterPro" id="IPR013429">
    <property type="entry name" value="Regulatory_FmdB_Zinc_ribbon"/>
</dbReference>
<reference evidence="2 3" key="1">
    <citation type="submission" date="2019-08" db="EMBL/GenBank/DDBJ databases">
        <title>Calorimonas adulescens gen. nov., sp. nov., an anaerobic thermophilic bacterium from Sakhalin hot spring.</title>
        <authorList>
            <person name="Khomyakova M.A."/>
            <person name="Merkel A.Y."/>
            <person name="Novikov A."/>
            <person name="Bonch-Osmolovskaya E.A."/>
            <person name="Slobodkin A.I."/>
        </authorList>
    </citation>
    <scope>NUCLEOTIDE SEQUENCE [LARGE SCALE GENOMIC DNA]</scope>
    <source>
        <strain evidence="2 3">A05MB</strain>
    </source>
</reference>
<gene>
    <name evidence="2" type="ORF">FWJ32_12130</name>
</gene>
<evidence type="ECO:0000259" key="1">
    <source>
        <dbReference type="SMART" id="SM00834"/>
    </source>
</evidence>
<dbReference type="AlphaFoldDB" id="A0A5D8Q9A7"/>
<accession>A0A5D8Q9A7</accession>
<organism evidence="2 3">
    <name type="scientific">Calorimonas adulescens</name>
    <dbReference type="NCBI Taxonomy" id="2606906"/>
    <lineage>
        <taxon>Bacteria</taxon>
        <taxon>Bacillati</taxon>
        <taxon>Bacillota</taxon>
        <taxon>Clostridia</taxon>
        <taxon>Thermoanaerobacterales</taxon>
        <taxon>Thermoanaerobacteraceae</taxon>
        <taxon>Calorimonas</taxon>
    </lineage>
</organism>
<protein>
    <submittedName>
        <fullName evidence="2">Zinc ribbon domain-containing protein</fullName>
    </submittedName>
</protein>
<dbReference type="SMART" id="SM00834">
    <property type="entry name" value="CxxC_CXXC_SSSS"/>
    <property type="match status" value="1"/>
</dbReference>
<name>A0A5D8Q9A7_9THEO</name>
<dbReference type="EMBL" id="VTPS01000024">
    <property type="protein sequence ID" value="TZE80764.1"/>
    <property type="molecule type" value="Genomic_DNA"/>
</dbReference>
<comment type="caution">
    <text evidence="2">The sequence shown here is derived from an EMBL/GenBank/DDBJ whole genome shotgun (WGS) entry which is preliminary data.</text>
</comment>
<evidence type="ECO:0000313" key="2">
    <source>
        <dbReference type="EMBL" id="TZE80764.1"/>
    </source>
</evidence>
<sequence length="70" mass="7552">MPSYDFICKDCRHYFSDMVSIKEKDEGNVRCPSCGSNNISQVFKSFNFIKRNGSAGSCSGSCSGCSGCSS</sequence>
<evidence type="ECO:0000313" key="3">
    <source>
        <dbReference type="Proteomes" id="UP000322976"/>
    </source>
</evidence>
<dbReference type="Pfam" id="PF09723">
    <property type="entry name" value="Zn_ribbon_8"/>
    <property type="match status" value="1"/>
</dbReference>
<dbReference type="Proteomes" id="UP000322976">
    <property type="component" value="Unassembled WGS sequence"/>
</dbReference>
<proteinExistence type="predicted"/>
<feature type="domain" description="Putative regulatory protein FmdB zinc ribbon" evidence="1">
    <location>
        <begin position="1"/>
        <end position="44"/>
    </location>
</feature>